<reference evidence="11" key="1">
    <citation type="submission" date="2023-03" db="EMBL/GenBank/DDBJ databases">
        <title>Complete genome of Cladonia borealis.</title>
        <authorList>
            <person name="Park H."/>
        </authorList>
    </citation>
    <scope>NUCLEOTIDE SEQUENCE</scope>
    <source>
        <strain evidence="11">ANT050790</strain>
    </source>
</reference>
<dbReference type="AlphaFoldDB" id="A0AA39R2H5"/>
<dbReference type="PANTHER" id="PTHR43671:SF98">
    <property type="entry name" value="SERINE_THREONINE-PROTEIN KINASE NEK11"/>
    <property type="match status" value="1"/>
</dbReference>
<evidence type="ECO:0000256" key="3">
    <source>
        <dbReference type="ARBA" id="ARBA00022679"/>
    </source>
</evidence>
<name>A0AA39R2H5_9LECA</name>
<keyword evidence="6" id="KW-0067">ATP-binding</keyword>
<dbReference type="InterPro" id="IPR008271">
    <property type="entry name" value="Ser/Thr_kinase_AS"/>
</dbReference>
<evidence type="ECO:0000256" key="8">
    <source>
        <dbReference type="ARBA" id="ARBA00048679"/>
    </source>
</evidence>
<evidence type="ECO:0000256" key="5">
    <source>
        <dbReference type="ARBA" id="ARBA00022777"/>
    </source>
</evidence>
<feature type="region of interest" description="Disordered" evidence="9">
    <location>
        <begin position="66"/>
        <end position="90"/>
    </location>
</feature>
<dbReference type="PANTHER" id="PTHR43671">
    <property type="entry name" value="SERINE/THREONINE-PROTEIN KINASE NEK"/>
    <property type="match status" value="1"/>
</dbReference>
<keyword evidence="3" id="KW-0808">Transferase</keyword>
<dbReference type="Pfam" id="PF00069">
    <property type="entry name" value="Pkinase"/>
    <property type="match status" value="1"/>
</dbReference>
<dbReference type="GO" id="GO:0005524">
    <property type="term" value="F:ATP binding"/>
    <property type="evidence" value="ECO:0007669"/>
    <property type="project" value="UniProtKB-KW"/>
</dbReference>
<dbReference type="Gene3D" id="1.10.510.10">
    <property type="entry name" value="Transferase(Phosphotransferase) domain 1"/>
    <property type="match status" value="1"/>
</dbReference>
<comment type="caution">
    <text evidence="11">The sequence shown here is derived from an EMBL/GenBank/DDBJ whole genome shotgun (WGS) entry which is preliminary data.</text>
</comment>
<proteinExistence type="predicted"/>
<accession>A0AA39R2H5</accession>
<dbReference type="SMART" id="SM00220">
    <property type="entry name" value="S_TKc"/>
    <property type="match status" value="1"/>
</dbReference>
<dbReference type="PROSITE" id="PS50011">
    <property type="entry name" value="PROTEIN_KINASE_DOM"/>
    <property type="match status" value="1"/>
</dbReference>
<evidence type="ECO:0000259" key="10">
    <source>
        <dbReference type="PROSITE" id="PS50011"/>
    </source>
</evidence>
<feature type="domain" description="Protein kinase" evidence="10">
    <location>
        <begin position="158"/>
        <end position="438"/>
    </location>
</feature>
<comment type="catalytic activity">
    <reaction evidence="7">
        <text>L-threonyl-[protein] + ATP = O-phospho-L-threonyl-[protein] + ADP + H(+)</text>
        <dbReference type="Rhea" id="RHEA:46608"/>
        <dbReference type="Rhea" id="RHEA-COMP:11060"/>
        <dbReference type="Rhea" id="RHEA-COMP:11605"/>
        <dbReference type="ChEBI" id="CHEBI:15378"/>
        <dbReference type="ChEBI" id="CHEBI:30013"/>
        <dbReference type="ChEBI" id="CHEBI:30616"/>
        <dbReference type="ChEBI" id="CHEBI:61977"/>
        <dbReference type="ChEBI" id="CHEBI:456216"/>
        <dbReference type="EC" id="2.7.11.1"/>
    </reaction>
</comment>
<organism evidence="11 12">
    <name type="scientific">Cladonia borealis</name>
    <dbReference type="NCBI Taxonomy" id="184061"/>
    <lineage>
        <taxon>Eukaryota</taxon>
        <taxon>Fungi</taxon>
        <taxon>Dikarya</taxon>
        <taxon>Ascomycota</taxon>
        <taxon>Pezizomycotina</taxon>
        <taxon>Lecanoromycetes</taxon>
        <taxon>OSLEUM clade</taxon>
        <taxon>Lecanoromycetidae</taxon>
        <taxon>Lecanorales</taxon>
        <taxon>Lecanorineae</taxon>
        <taxon>Cladoniaceae</taxon>
        <taxon>Cladonia</taxon>
    </lineage>
</organism>
<dbReference type="InterPro" id="IPR000719">
    <property type="entry name" value="Prot_kinase_dom"/>
</dbReference>
<keyword evidence="12" id="KW-1185">Reference proteome</keyword>
<evidence type="ECO:0000313" key="11">
    <source>
        <dbReference type="EMBL" id="KAK0512555.1"/>
    </source>
</evidence>
<comment type="catalytic activity">
    <reaction evidence="8">
        <text>L-seryl-[protein] + ATP = O-phospho-L-seryl-[protein] + ADP + H(+)</text>
        <dbReference type="Rhea" id="RHEA:17989"/>
        <dbReference type="Rhea" id="RHEA-COMP:9863"/>
        <dbReference type="Rhea" id="RHEA-COMP:11604"/>
        <dbReference type="ChEBI" id="CHEBI:15378"/>
        <dbReference type="ChEBI" id="CHEBI:29999"/>
        <dbReference type="ChEBI" id="CHEBI:30616"/>
        <dbReference type="ChEBI" id="CHEBI:83421"/>
        <dbReference type="ChEBI" id="CHEBI:456216"/>
        <dbReference type="EC" id="2.7.11.1"/>
    </reaction>
</comment>
<evidence type="ECO:0000256" key="4">
    <source>
        <dbReference type="ARBA" id="ARBA00022741"/>
    </source>
</evidence>
<protein>
    <recommendedName>
        <fullName evidence="1">non-specific serine/threonine protein kinase</fullName>
        <ecNumber evidence="1">2.7.11.1</ecNumber>
    </recommendedName>
</protein>
<evidence type="ECO:0000256" key="9">
    <source>
        <dbReference type="SAM" id="MobiDB-lite"/>
    </source>
</evidence>
<dbReference type="PROSITE" id="PS00108">
    <property type="entry name" value="PROTEIN_KINASE_ST"/>
    <property type="match status" value="1"/>
</dbReference>
<dbReference type="SUPFAM" id="SSF56112">
    <property type="entry name" value="Protein kinase-like (PK-like)"/>
    <property type="match status" value="1"/>
</dbReference>
<evidence type="ECO:0000313" key="12">
    <source>
        <dbReference type="Proteomes" id="UP001166286"/>
    </source>
</evidence>
<dbReference type="EMBL" id="JAFEKC020000009">
    <property type="protein sequence ID" value="KAK0512555.1"/>
    <property type="molecule type" value="Genomic_DNA"/>
</dbReference>
<keyword evidence="5" id="KW-0418">Kinase</keyword>
<keyword evidence="2" id="KW-0723">Serine/threonine-protein kinase</keyword>
<dbReference type="Proteomes" id="UP001166286">
    <property type="component" value="Unassembled WGS sequence"/>
</dbReference>
<gene>
    <name evidence="11" type="ORF">JMJ35_004572</name>
</gene>
<dbReference type="GO" id="GO:0004674">
    <property type="term" value="F:protein serine/threonine kinase activity"/>
    <property type="evidence" value="ECO:0007669"/>
    <property type="project" value="UniProtKB-KW"/>
</dbReference>
<dbReference type="InterPro" id="IPR011009">
    <property type="entry name" value="Kinase-like_dom_sf"/>
</dbReference>
<evidence type="ECO:0000256" key="2">
    <source>
        <dbReference type="ARBA" id="ARBA00022527"/>
    </source>
</evidence>
<keyword evidence="4" id="KW-0547">Nucleotide-binding</keyword>
<evidence type="ECO:0000256" key="6">
    <source>
        <dbReference type="ARBA" id="ARBA00022840"/>
    </source>
</evidence>
<feature type="compositionally biased region" description="Polar residues" evidence="9">
    <location>
        <begin position="74"/>
        <end position="83"/>
    </location>
</feature>
<dbReference type="Gene3D" id="3.30.200.20">
    <property type="entry name" value="Phosphorylase Kinase, domain 1"/>
    <property type="match status" value="1"/>
</dbReference>
<evidence type="ECO:0000256" key="7">
    <source>
        <dbReference type="ARBA" id="ARBA00047899"/>
    </source>
</evidence>
<dbReference type="InterPro" id="IPR050660">
    <property type="entry name" value="NEK_Ser/Thr_kinase"/>
</dbReference>
<dbReference type="GO" id="GO:0005634">
    <property type="term" value="C:nucleus"/>
    <property type="evidence" value="ECO:0007669"/>
    <property type="project" value="TreeGrafter"/>
</dbReference>
<evidence type="ECO:0000256" key="1">
    <source>
        <dbReference type="ARBA" id="ARBA00012513"/>
    </source>
</evidence>
<dbReference type="EC" id="2.7.11.1" evidence="1"/>
<sequence length="520" mass="58608">MSSRSSSPLNIFSPRLKLVTKMLGLSVRDENNNEPQQHGVETPNPQQYTYVMSSEGIEVRQPCVARDTDLKDGSPSSITSSKTEGSEIEVSSDFSVPRITVVEEADHEEVVPTLLRRRGRYLAALELANDSKSCIPNTTDVVSTVTSTTPARDADTQYTHVKHIGSGGEGDCSLVQRGSDKQLFAVKTVYKPQLVENKPIEAMVEILFEHRHRNIIRLHDWTFVAGPVLVNLYFEYCEGGDIFNLVRQYDSHNKDIPELFIWHTFLGVAGALDFLHRGFDPRINDRVGVVHRDVKPENLFLRLPTNSAEYPDVVLADFGMASFEFATYDSAGTDVWQPPELPRKAPKGDVWSLGAVIHYMIHREVIIADLPEDVEKTVENQARWNTKPEARQPLTKVPNAYSPELVEMMLIACEKDHNKRISSSRLLTMLMDMKNKSLGQWVSKWASRWPLEKWALGSPLNQADIPNLRGESATYGDGNDQYFEAMREWCIERFCKEPSPDSPLRSVSIALSPKTPFGSF</sequence>